<evidence type="ECO:0000256" key="8">
    <source>
        <dbReference type="ARBA" id="ARBA00023242"/>
    </source>
</evidence>
<dbReference type="PANTHER" id="PTHR24082">
    <property type="entry name" value="NUCLEAR HORMONE RECEPTOR"/>
    <property type="match status" value="1"/>
</dbReference>
<dbReference type="Gene3D" id="3.30.50.10">
    <property type="entry name" value="Erythroid Transcription Factor GATA-1, subunit A"/>
    <property type="match status" value="1"/>
</dbReference>
<evidence type="ECO:0000313" key="11">
    <source>
        <dbReference type="EMBL" id="CAD7663300.1"/>
    </source>
</evidence>
<evidence type="ECO:0000256" key="2">
    <source>
        <dbReference type="ARBA" id="ARBA00022771"/>
    </source>
</evidence>
<dbReference type="Proteomes" id="UP000728032">
    <property type="component" value="Unassembled WGS sequence"/>
</dbReference>
<dbReference type="GO" id="GO:0008270">
    <property type="term" value="F:zinc ion binding"/>
    <property type="evidence" value="ECO:0007669"/>
    <property type="project" value="UniProtKB-KW"/>
</dbReference>
<evidence type="ECO:0000256" key="4">
    <source>
        <dbReference type="ARBA" id="ARBA00023015"/>
    </source>
</evidence>
<evidence type="ECO:0000256" key="9">
    <source>
        <dbReference type="SAM" id="MobiDB-lite"/>
    </source>
</evidence>
<keyword evidence="8" id="KW-0539">Nucleus</keyword>
<dbReference type="PANTHER" id="PTHR24082:SF283">
    <property type="entry name" value="NUCLEAR HORMONE RECEPTOR HR96"/>
    <property type="match status" value="1"/>
</dbReference>
<keyword evidence="6" id="KW-0804">Transcription</keyword>
<keyword evidence="5" id="KW-0238">DNA-binding</keyword>
<accession>A0A7R9MQB3</accession>
<dbReference type="AlphaFoldDB" id="A0A7R9MQB3"/>
<dbReference type="PRINTS" id="PR00047">
    <property type="entry name" value="STROIDFINGER"/>
</dbReference>
<dbReference type="GO" id="GO:0004879">
    <property type="term" value="F:nuclear receptor activity"/>
    <property type="evidence" value="ECO:0007669"/>
    <property type="project" value="TreeGrafter"/>
</dbReference>
<dbReference type="InterPro" id="IPR013088">
    <property type="entry name" value="Znf_NHR/GATA"/>
</dbReference>
<feature type="region of interest" description="Disordered" evidence="9">
    <location>
        <begin position="109"/>
        <end position="134"/>
    </location>
</feature>
<keyword evidence="3" id="KW-0862">Zinc</keyword>
<dbReference type="EMBL" id="CAJPVJ010031819">
    <property type="protein sequence ID" value="CAG2180437.1"/>
    <property type="molecule type" value="Genomic_DNA"/>
</dbReference>
<evidence type="ECO:0000313" key="12">
    <source>
        <dbReference type="Proteomes" id="UP000728032"/>
    </source>
</evidence>
<evidence type="ECO:0000256" key="7">
    <source>
        <dbReference type="ARBA" id="ARBA00023170"/>
    </source>
</evidence>
<keyword evidence="12" id="KW-1185">Reference proteome</keyword>
<evidence type="ECO:0000256" key="3">
    <source>
        <dbReference type="ARBA" id="ARBA00022833"/>
    </source>
</evidence>
<feature type="non-terminal residue" evidence="11">
    <location>
        <position position="1"/>
    </location>
</feature>
<gene>
    <name evidence="11" type="ORF">ONB1V03_LOCUS19860</name>
</gene>
<proteinExistence type="predicted"/>
<dbReference type="GO" id="GO:0030154">
    <property type="term" value="P:cell differentiation"/>
    <property type="evidence" value="ECO:0007669"/>
    <property type="project" value="TreeGrafter"/>
</dbReference>
<keyword evidence="7" id="KW-0675">Receptor</keyword>
<dbReference type="SUPFAM" id="SSF57716">
    <property type="entry name" value="Glucocorticoid receptor-like (DNA-binding domain)"/>
    <property type="match status" value="1"/>
</dbReference>
<keyword evidence="2" id="KW-0863">Zinc-finger</keyword>
<sequence>MDVKVKERLCQVCGESKQIGRNFCAFTCESCKAFFRRTALKTIQLHCASNGKCEINVQTRRLCPKCRLKKCFDIGMRIDFIRSETDNKIRRQLMIEKKMKKLLQDMSAYSGDSSDNDSNANSGQEFPESDGNSSAIDDMDDWIEHTCDDSQGSSRQVMDIKYCLSGKSDILTEIRQKAQKLAVIPMCKTLTDYNGINQLESRRIDELLVATNVF</sequence>
<dbReference type="Pfam" id="PF00105">
    <property type="entry name" value="zf-C4"/>
    <property type="match status" value="1"/>
</dbReference>
<evidence type="ECO:0000256" key="5">
    <source>
        <dbReference type="ARBA" id="ARBA00023125"/>
    </source>
</evidence>
<dbReference type="PROSITE" id="PS51030">
    <property type="entry name" value="NUCLEAR_REC_DBD_2"/>
    <property type="match status" value="1"/>
</dbReference>
<feature type="domain" description="Nuclear receptor" evidence="10">
    <location>
        <begin position="7"/>
        <end position="83"/>
    </location>
</feature>
<dbReference type="InterPro" id="IPR001628">
    <property type="entry name" value="Znf_hrmn_rcpt"/>
</dbReference>
<dbReference type="SMART" id="SM00399">
    <property type="entry name" value="ZnF_C4"/>
    <property type="match status" value="1"/>
</dbReference>
<dbReference type="GO" id="GO:0045944">
    <property type="term" value="P:positive regulation of transcription by RNA polymerase II"/>
    <property type="evidence" value="ECO:0007669"/>
    <property type="project" value="TreeGrafter"/>
</dbReference>
<protein>
    <recommendedName>
        <fullName evidence="10">Nuclear receptor domain-containing protein</fullName>
    </recommendedName>
</protein>
<evidence type="ECO:0000256" key="1">
    <source>
        <dbReference type="ARBA" id="ARBA00022723"/>
    </source>
</evidence>
<name>A0A7R9MQB3_9ACAR</name>
<feature type="compositionally biased region" description="Low complexity" evidence="9">
    <location>
        <begin position="109"/>
        <end position="123"/>
    </location>
</feature>
<evidence type="ECO:0000256" key="6">
    <source>
        <dbReference type="ARBA" id="ARBA00023163"/>
    </source>
</evidence>
<reference evidence="11" key="1">
    <citation type="submission" date="2020-11" db="EMBL/GenBank/DDBJ databases">
        <authorList>
            <person name="Tran Van P."/>
        </authorList>
    </citation>
    <scope>NUCLEOTIDE SEQUENCE</scope>
</reference>
<dbReference type="GO" id="GO:0000978">
    <property type="term" value="F:RNA polymerase II cis-regulatory region sequence-specific DNA binding"/>
    <property type="evidence" value="ECO:0007669"/>
    <property type="project" value="TreeGrafter"/>
</dbReference>
<dbReference type="GO" id="GO:0000122">
    <property type="term" value="P:negative regulation of transcription by RNA polymerase II"/>
    <property type="evidence" value="ECO:0007669"/>
    <property type="project" value="TreeGrafter"/>
</dbReference>
<dbReference type="OrthoDB" id="10018779at2759"/>
<organism evidence="11">
    <name type="scientific">Oppiella nova</name>
    <dbReference type="NCBI Taxonomy" id="334625"/>
    <lineage>
        <taxon>Eukaryota</taxon>
        <taxon>Metazoa</taxon>
        <taxon>Ecdysozoa</taxon>
        <taxon>Arthropoda</taxon>
        <taxon>Chelicerata</taxon>
        <taxon>Arachnida</taxon>
        <taxon>Acari</taxon>
        <taxon>Acariformes</taxon>
        <taxon>Sarcoptiformes</taxon>
        <taxon>Oribatida</taxon>
        <taxon>Brachypylina</taxon>
        <taxon>Oppioidea</taxon>
        <taxon>Oppiidae</taxon>
        <taxon>Oppiella</taxon>
    </lineage>
</organism>
<keyword evidence="4" id="KW-0805">Transcription regulation</keyword>
<dbReference type="PROSITE" id="PS00031">
    <property type="entry name" value="NUCLEAR_REC_DBD_1"/>
    <property type="match status" value="1"/>
</dbReference>
<keyword evidence="1" id="KW-0479">Metal-binding</keyword>
<dbReference type="InterPro" id="IPR050234">
    <property type="entry name" value="Nuclear_hormone_rcpt_NR1"/>
</dbReference>
<evidence type="ECO:0000259" key="10">
    <source>
        <dbReference type="PROSITE" id="PS51030"/>
    </source>
</evidence>
<dbReference type="EMBL" id="OC946644">
    <property type="protein sequence ID" value="CAD7663300.1"/>
    <property type="molecule type" value="Genomic_DNA"/>
</dbReference>